<dbReference type="AlphaFoldDB" id="A0A0L6UU10"/>
<proteinExistence type="predicted"/>
<name>A0A0L6UU10_9BASI</name>
<gene>
    <name evidence="1" type="ORF">VP01_3745g1</name>
</gene>
<protein>
    <submittedName>
        <fullName evidence="1">Uncharacterized protein</fullName>
    </submittedName>
</protein>
<evidence type="ECO:0000313" key="1">
    <source>
        <dbReference type="EMBL" id="KNZ51974.1"/>
    </source>
</evidence>
<keyword evidence="2" id="KW-1185">Reference proteome</keyword>
<reference evidence="1 2" key="1">
    <citation type="submission" date="2015-08" db="EMBL/GenBank/DDBJ databases">
        <title>Next Generation Sequencing and Analysis of the Genome of Puccinia sorghi L Schw, the Causal Agent of Maize Common Rust.</title>
        <authorList>
            <person name="Rochi L."/>
            <person name="Burguener G."/>
            <person name="Darino M."/>
            <person name="Turjanski A."/>
            <person name="Kreff E."/>
            <person name="Dieguez M.J."/>
            <person name="Sacco F."/>
        </authorList>
    </citation>
    <scope>NUCLEOTIDE SEQUENCE [LARGE SCALE GENOMIC DNA]</scope>
    <source>
        <strain evidence="1 2">RO10H11247</strain>
    </source>
</reference>
<accession>A0A0L6UU10</accession>
<dbReference type="VEuPathDB" id="FungiDB:VP01_3745g1"/>
<dbReference type="OrthoDB" id="2517503at2759"/>
<dbReference type="Proteomes" id="UP000037035">
    <property type="component" value="Unassembled WGS sequence"/>
</dbReference>
<organism evidence="1 2">
    <name type="scientific">Puccinia sorghi</name>
    <dbReference type="NCBI Taxonomy" id="27349"/>
    <lineage>
        <taxon>Eukaryota</taxon>
        <taxon>Fungi</taxon>
        <taxon>Dikarya</taxon>
        <taxon>Basidiomycota</taxon>
        <taxon>Pucciniomycotina</taxon>
        <taxon>Pucciniomycetes</taxon>
        <taxon>Pucciniales</taxon>
        <taxon>Pucciniaceae</taxon>
        <taxon>Puccinia</taxon>
    </lineage>
</organism>
<comment type="caution">
    <text evidence="1">The sequence shown here is derived from an EMBL/GenBank/DDBJ whole genome shotgun (WGS) entry which is preliminary data.</text>
</comment>
<dbReference type="EMBL" id="LAVV01008774">
    <property type="protein sequence ID" value="KNZ51974.1"/>
    <property type="molecule type" value="Genomic_DNA"/>
</dbReference>
<dbReference type="Pfam" id="PF14223">
    <property type="entry name" value="Retrotran_gag_2"/>
    <property type="match status" value="1"/>
</dbReference>
<sequence length="289" mass="32766">MSDPKTQLPDLSKTSFTTWKQKILGHCQMLGLKKYLTPGVAVTADQLETYEANQSKTAGILLSFMGTISYNRFVTEENEENPVELWKLLNDHYEAKTSGNHAKVYNDFITFQFKGVDLAAYLETVDEHLKIMLSVGMKFQGANCDVKESLIAENIVLKLPEKYSSTKEFLYSKTPLTIKLVKETLNNKRRDVSLNSVSVKTEDTAMQLKQMIPMMRALDRVAPGFVVLSKHSLQLEMRNYPTLTVVHPTTCSPTRISFFNTALEARRLKLQSKETDLCMFSPKQDQSSS</sequence>
<evidence type="ECO:0000313" key="2">
    <source>
        <dbReference type="Proteomes" id="UP000037035"/>
    </source>
</evidence>